<dbReference type="InterPro" id="IPR051212">
    <property type="entry name" value="Type-I_RE_S_subunit"/>
</dbReference>
<dbReference type="PANTHER" id="PTHR43140:SF1">
    <property type="entry name" value="TYPE I RESTRICTION ENZYME ECOKI SPECIFICITY SUBUNIT"/>
    <property type="match status" value="1"/>
</dbReference>
<dbReference type="Pfam" id="PF01420">
    <property type="entry name" value="Methylase_S"/>
    <property type="match status" value="1"/>
</dbReference>
<dbReference type="CDD" id="cd17257">
    <property type="entry name" value="RMtype1_S_EcoBI-TRD1-CR1_like"/>
    <property type="match status" value="1"/>
</dbReference>
<dbReference type="PATRIC" id="fig|946483.4.peg.1314"/>
<dbReference type="OrthoDB" id="5298944at2"/>
<reference evidence="5 6" key="1">
    <citation type="journal article" date="2013" name="Genome Biol.">
        <title>Genomic analysis reveals key aspects of prokaryotic symbiosis in the phototrophic consortium "Chlorochromatium aggregatum".</title>
        <authorList>
            <person name="Liu Z."/>
            <person name="Muller J."/>
            <person name="Li T."/>
            <person name="Alvey R.M."/>
            <person name="Vogl K."/>
            <person name="Frigaard N.U."/>
            <person name="Rockwell N.C."/>
            <person name="Boyd E.S."/>
            <person name="Tomsho L.P."/>
            <person name="Schuster S.C."/>
            <person name="Henke P."/>
            <person name="Rohde M."/>
            <person name="Overmann J."/>
            <person name="Bryant D.A."/>
        </authorList>
    </citation>
    <scope>NUCLEOTIDE SEQUENCE [LARGE SCALE GENOMIC DNA]</scope>
    <source>
        <strain evidence="5">CR</strain>
    </source>
</reference>
<keyword evidence="2" id="KW-0680">Restriction system</keyword>
<evidence type="ECO:0000313" key="6">
    <source>
        <dbReference type="Proteomes" id="UP000017184"/>
    </source>
</evidence>
<dbReference type="GO" id="GO:0003677">
    <property type="term" value="F:DNA binding"/>
    <property type="evidence" value="ECO:0007669"/>
    <property type="project" value="UniProtKB-KW"/>
</dbReference>
<dbReference type="RefSeq" id="WP_022772576.1">
    <property type="nucleotide sequence ID" value="NC_022576.1"/>
</dbReference>
<evidence type="ECO:0000313" key="5">
    <source>
        <dbReference type="EMBL" id="AGX87397.1"/>
    </source>
</evidence>
<protein>
    <submittedName>
        <fullName evidence="5">Type I restriction enzyme subunit S</fullName>
    </submittedName>
</protein>
<dbReference type="Gene3D" id="3.90.220.20">
    <property type="entry name" value="DNA methylase specificity domains"/>
    <property type="match status" value="2"/>
</dbReference>
<organism evidence="5 6">
    <name type="scientific">Candidatus Symbiobacter mobilis CR</name>
    <dbReference type="NCBI Taxonomy" id="946483"/>
    <lineage>
        <taxon>Bacteria</taxon>
        <taxon>Pseudomonadati</taxon>
        <taxon>Pseudomonadota</taxon>
        <taxon>Betaproteobacteria</taxon>
        <taxon>Burkholderiales</taxon>
        <taxon>Comamonadaceae</taxon>
    </lineage>
</organism>
<dbReference type="PANTHER" id="PTHR43140">
    <property type="entry name" value="TYPE-1 RESTRICTION ENZYME ECOKI SPECIFICITY PROTEIN"/>
    <property type="match status" value="1"/>
</dbReference>
<comment type="similarity">
    <text evidence="1">Belongs to the type-I restriction system S methylase family.</text>
</comment>
<feature type="domain" description="Type I restriction modification DNA specificity" evidence="4">
    <location>
        <begin position="22"/>
        <end position="178"/>
    </location>
</feature>
<evidence type="ECO:0000259" key="4">
    <source>
        <dbReference type="Pfam" id="PF01420"/>
    </source>
</evidence>
<dbReference type="KEGG" id="cbx:Cenrod_1307"/>
<dbReference type="GO" id="GO:0009307">
    <property type="term" value="P:DNA restriction-modification system"/>
    <property type="evidence" value="ECO:0007669"/>
    <property type="project" value="UniProtKB-KW"/>
</dbReference>
<dbReference type="HOGENOM" id="CLU_021095_1_2_4"/>
<dbReference type="InterPro" id="IPR000055">
    <property type="entry name" value="Restrct_endonuc_typeI_TRD"/>
</dbReference>
<evidence type="ECO:0000256" key="3">
    <source>
        <dbReference type="ARBA" id="ARBA00023125"/>
    </source>
</evidence>
<dbReference type="REBASE" id="71917">
    <property type="entry name" value="S.CbaCRORF1306P"/>
</dbReference>
<sequence>MSHYKPYPAYKESGVEWIGQVPEHWGVKPIYSVASLRNGFPFKAELFRKEGAKSNRILRIRDISGDDEAIYSDEPSPKMAEIKSGDILIGMDGDFNVHLWERGNAKLNQRMCAVNGNTNEISYFLSHSVAIPLKMVNDLAYATTVKHLSSYEVLHTRVPIPPQEELKFINQTLNRETTRIDTLISKKTRFIELLKEKRQALITQAVTKGLDPNVKMKDSGVEWIGEVPEHWQVARIKRHAKIRTERRNDISSGVIYIGLEDVESKSGKYKPISRNSRQSEDSTVGVFYKDDVLYSKLRPYLRKSIVTKMDGTCSTEFLVLKTNNTNPRWLNQWLLTTEVTHQIEAGCEGAKMPRADWEHVASIEMPAPNEEEQVRILVALDRETTRIDTLIEKSKLSIDLLKERRSALITAAVTGQIDLREAV</sequence>
<name>U5N7Q0_9BURK</name>
<evidence type="ECO:0000256" key="1">
    <source>
        <dbReference type="ARBA" id="ARBA00010923"/>
    </source>
</evidence>
<keyword evidence="6" id="KW-1185">Reference proteome</keyword>
<dbReference type="AlphaFoldDB" id="U5N7Q0"/>
<proteinExistence type="inferred from homology"/>
<dbReference type="Gene3D" id="1.10.287.1120">
    <property type="entry name" value="Bipartite methylase S protein"/>
    <property type="match status" value="1"/>
</dbReference>
<dbReference type="Proteomes" id="UP000017184">
    <property type="component" value="Chromosome"/>
</dbReference>
<accession>U5N7Q0</accession>
<keyword evidence="3" id="KW-0238">DNA-binding</keyword>
<evidence type="ECO:0000256" key="2">
    <source>
        <dbReference type="ARBA" id="ARBA00022747"/>
    </source>
</evidence>
<gene>
    <name evidence="5" type="primary">hsdS-2</name>
    <name evidence="5" type="ORF">Cenrod_1307</name>
</gene>
<dbReference type="InterPro" id="IPR044946">
    <property type="entry name" value="Restrct_endonuc_typeI_TRD_sf"/>
</dbReference>
<dbReference type="SUPFAM" id="SSF116734">
    <property type="entry name" value="DNA methylase specificity domain"/>
    <property type="match status" value="2"/>
</dbReference>
<dbReference type="STRING" id="946483.Cenrod_1307"/>
<dbReference type="eggNOG" id="COG0732">
    <property type="taxonomic scope" value="Bacteria"/>
</dbReference>
<dbReference type="EMBL" id="CP004885">
    <property type="protein sequence ID" value="AGX87397.1"/>
    <property type="molecule type" value="Genomic_DNA"/>
</dbReference>